<dbReference type="AlphaFoldDB" id="A0A1Y1YJR4"/>
<evidence type="ECO:0000256" key="1">
    <source>
        <dbReference type="SAM" id="MobiDB-lite"/>
    </source>
</evidence>
<sequence>MDDFIELSTINSQRQKKIINETNSLSTFKTALSTVKDYYDTQDEEHSVYGYLNFNKTGSFYSISNNGNISFSGNVINNNSNLVRRISNISERQRDRLYSYTNVNLIRSEIYYSDYLQSNSNNNNRSTSINNLKSKMNQSNNGSVFLDCLPSDYNSTIYNPSQLSLVEEDEDNENANKIIKETNKALANSNMNNSINQSNGIVNNYNNNNNINNNNNNNNNNNK</sequence>
<dbReference type="EMBL" id="MCOG01000570">
    <property type="protein sequence ID" value="ORX98250.1"/>
    <property type="molecule type" value="Genomic_DNA"/>
</dbReference>
<organism evidence="2 3">
    <name type="scientific">Neocallimastix californiae</name>
    <dbReference type="NCBI Taxonomy" id="1754190"/>
    <lineage>
        <taxon>Eukaryota</taxon>
        <taxon>Fungi</taxon>
        <taxon>Fungi incertae sedis</taxon>
        <taxon>Chytridiomycota</taxon>
        <taxon>Chytridiomycota incertae sedis</taxon>
        <taxon>Neocallimastigomycetes</taxon>
        <taxon>Neocallimastigales</taxon>
        <taxon>Neocallimastigaceae</taxon>
        <taxon>Neocallimastix</taxon>
    </lineage>
</organism>
<evidence type="ECO:0000313" key="2">
    <source>
        <dbReference type="EMBL" id="ORX98250.1"/>
    </source>
</evidence>
<dbReference type="Proteomes" id="UP000193920">
    <property type="component" value="Unassembled WGS sequence"/>
</dbReference>
<feature type="region of interest" description="Disordered" evidence="1">
    <location>
        <begin position="197"/>
        <end position="223"/>
    </location>
</feature>
<protein>
    <submittedName>
        <fullName evidence="2">Uncharacterized protein</fullName>
    </submittedName>
</protein>
<name>A0A1Y1YJR4_9FUNG</name>
<gene>
    <name evidence="2" type="ORF">LY90DRAFT_234892</name>
</gene>
<evidence type="ECO:0000313" key="3">
    <source>
        <dbReference type="Proteomes" id="UP000193920"/>
    </source>
</evidence>
<keyword evidence="3" id="KW-1185">Reference proteome</keyword>
<reference evidence="2 3" key="1">
    <citation type="submission" date="2016-08" db="EMBL/GenBank/DDBJ databases">
        <title>A Parts List for Fungal Cellulosomes Revealed by Comparative Genomics.</title>
        <authorList>
            <consortium name="DOE Joint Genome Institute"/>
            <person name="Haitjema C.H."/>
            <person name="Gilmore S.P."/>
            <person name="Henske J.K."/>
            <person name="Solomon K.V."/>
            <person name="De Groot R."/>
            <person name="Kuo A."/>
            <person name="Mondo S.J."/>
            <person name="Salamov A.A."/>
            <person name="Labutti K."/>
            <person name="Zhao Z."/>
            <person name="Chiniquy J."/>
            <person name="Barry K."/>
            <person name="Brewer H.M."/>
            <person name="Purvine S.O."/>
            <person name="Wright A.T."/>
            <person name="Boxma B."/>
            <person name="Van Alen T."/>
            <person name="Hackstein J.H."/>
            <person name="Baker S.E."/>
            <person name="Grigoriev I.V."/>
            <person name="O'Malley M.A."/>
        </authorList>
    </citation>
    <scope>NUCLEOTIDE SEQUENCE [LARGE SCALE GENOMIC DNA]</scope>
    <source>
        <strain evidence="2 3">G1</strain>
    </source>
</reference>
<comment type="caution">
    <text evidence="2">The sequence shown here is derived from an EMBL/GenBank/DDBJ whole genome shotgun (WGS) entry which is preliminary data.</text>
</comment>
<proteinExistence type="predicted"/>
<accession>A0A1Y1YJR4</accession>